<feature type="transmembrane region" description="Helical" evidence="1">
    <location>
        <begin position="85"/>
        <end position="104"/>
    </location>
</feature>
<dbReference type="SUPFAM" id="SSF53756">
    <property type="entry name" value="UDP-Glycosyltransferase/glycogen phosphorylase"/>
    <property type="match status" value="1"/>
</dbReference>
<sequence>MSSNKLLIITSYFPPESGAASNRIFSLAEKLSEKNYDPHVVTPLPNYPVGKIFNEYKNRFIVNEFYKTIKTTRLFILASNSTNKYIRLFSILSYSFILFFYVIFKPLPKKVIIQCSPLIVGFFASFACRLKQKEIILNVSDIWPLAGLEMGILNKGTYYNLLEKLEHFIYKSANKIIGQSNEILMHVSSKTSSKNKTFFLYRNFPKFEIPKHKESKSIHKKKFVYAGLIGIAQGIEQICSHIEFPENIEFHIYGDGPNANELKEVIKNKKQVYYHGNLNRDLLHQTLIEYDFTLIPLKNRIYGSVPSKIFEFSKLGLPILFFSSGEGADIVESHKLGIAQREINFEELQQKIIAISEGDIILPNKIKVRDIANKDFDLDQQFKAFEEFCLID</sequence>
<evidence type="ECO:0000313" key="2">
    <source>
        <dbReference type="EMBL" id="GGE02332.1"/>
    </source>
</evidence>
<comment type="caution">
    <text evidence="2">The sequence shown here is derived from an EMBL/GenBank/DDBJ whole genome shotgun (WGS) entry which is preliminary data.</text>
</comment>
<dbReference type="RefSeq" id="WP_188404713.1">
    <property type="nucleotide sequence ID" value="NZ_BMGL01000001.1"/>
</dbReference>
<proteinExistence type="predicted"/>
<dbReference type="EMBL" id="BMGL01000001">
    <property type="protein sequence ID" value="GGE02332.1"/>
    <property type="molecule type" value="Genomic_DNA"/>
</dbReference>
<dbReference type="AlphaFoldDB" id="A0A917E4G8"/>
<evidence type="ECO:0000313" key="3">
    <source>
        <dbReference type="Proteomes" id="UP000599688"/>
    </source>
</evidence>
<dbReference type="CDD" id="cd03794">
    <property type="entry name" value="GT4_WbuB-like"/>
    <property type="match status" value="1"/>
</dbReference>
<keyword evidence="3" id="KW-1185">Reference proteome</keyword>
<protein>
    <submittedName>
        <fullName evidence="2">Glycosyltransferase WbuB</fullName>
    </submittedName>
</protein>
<dbReference type="PANTHER" id="PTHR45947:SF3">
    <property type="entry name" value="SULFOQUINOVOSYL TRANSFERASE SQD2"/>
    <property type="match status" value="1"/>
</dbReference>
<dbReference type="Proteomes" id="UP000599688">
    <property type="component" value="Unassembled WGS sequence"/>
</dbReference>
<dbReference type="PANTHER" id="PTHR45947">
    <property type="entry name" value="SULFOQUINOVOSYL TRANSFERASE SQD2"/>
    <property type="match status" value="1"/>
</dbReference>
<accession>A0A917E4G8</accession>
<name>A0A917E4G8_9FLAO</name>
<organism evidence="2 3">
    <name type="scientific">Psychroflexus salis</name>
    <dbReference type="NCBI Taxonomy" id="1526574"/>
    <lineage>
        <taxon>Bacteria</taxon>
        <taxon>Pseudomonadati</taxon>
        <taxon>Bacteroidota</taxon>
        <taxon>Flavobacteriia</taxon>
        <taxon>Flavobacteriales</taxon>
        <taxon>Flavobacteriaceae</taxon>
        <taxon>Psychroflexus</taxon>
    </lineage>
</organism>
<dbReference type="Gene3D" id="3.40.50.2000">
    <property type="entry name" value="Glycogen Phosphorylase B"/>
    <property type="match status" value="2"/>
</dbReference>
<keyword evidence="1" id="KW-1133">Transmembrane helix</keyword>
<gene>
    <name evidence="2" type="ORF">GCM10010831_00120</name>
</gene>
<reference evidence="2 3" key="1">
    <citation type="journal article" date="2014" name="Int. J. Syst. Evol. Microbiol.">
        <title>Complete genome sequence of Corynebacterium casei LMG S-19264T (=DSM 44701T), isolated from a smear-ripened cheese.</title>
        <authorList>
            <consortium name="US DOE Joint Genome Institute (JGI-PGF)"/>
            <person name="Walter F."/>
            <person name="Albersmeier A."/>
            <person name="Kalinowski J."/>
            <person name="Ruckert C."/>
        </authorList>
    </citation>
    <scope>NUCLEOTIDE SEQUENCE [LARGE SCALE GENOMIC DNA]</scope>
    <source>
        <strain evidence="2 3">CGMCC 1.12925</strain>
    </source>
</reference>
<dbReference type="InterPro" id="IPR050194">
    <property type="entry name" value="Glycosyltransferase_grp1"/>
</dbReference>
<evidence type="ECO:0000256" key="1">
    <source>
        <dbReference type="SAM" id="Phobius"/>
    </source>
</evidence>
<keyword evidence="1" id="KW-0472">Membrane</keyword>
<keyword evidence="1" id="KW-0812">Transmembrane</keyword>
<dbReference type="GO" id="GO:0016758">
    <property type="term" value="F:hexosyltransferase activity"/>
    <property type="evidence" value="ECO:0007669"/>
    <property type="project" value="TreeGrafter"/>
</dbReference>
<dbReference type="Pfam" id="PF13692">
    <property type="entry name" value="Glyco_trans_1_4"/>
    <property type="match status" value="1"/>
</dbReference>